<comment type="subunit">
    <text evidence="17">Homotetramer.</text>
</comment>
<dbReference type="AlphaFoldDB" id="A0A971M397"/>
<comment type="cofactor">
    <cofactor evidence="18 19">
        <name>K(+)</name>
        <dbReference type="ChEBI" id="CHEBI:29103"/>
    </cofactor>
    <text evidence="18 19">Binds 1 potassium ion per subunit.</text>
</comment>
<keyword evidence="11 18" id="KW-0413">Isomerase</keyword>
<evidence type="ECO:0000256" key="16">
    <source>
        <dbReference type="ARBA" id="ARBA00049209"/>
    </source>
</evidence>
<feature type="domain" description="YjeF C-terminal" evidence="20">
    <location>
        <begin position="228"/>
        <end position="511"/>
    </location>
</feature>
<dbReference type="InterPro" id="IPR004443">
    <property type="entry name" value="YjeF_N_dom"/>
</dbReference>
<evidence type="ECO:0000256" key="2">
    <source>
        <dbReference type="ARBA" id="ARBA00000909"/>
    </source>
</evidence>
<comment type="cofactor">
    <cofactor evidence="17">
        <name>Mg(2+)</name>
        <dbReference type="ChEBI" id="CHEBI:18420"/>
    </cofactor>
</comment>
<feature type="binding site" evidence="18">
    <location>
        <position position="164"/>
    </location>
    <ligand>
        <name>K(+)</name>
        <dbReference type="ChEBI" id="CHEBI:29103"/>
    </ligand>
</feature>
<dbReference type="PIRSF" id="PIRSF017184">
    <property type="entry name" value="Nnr"/>
    <property type="match status" value="1"/>
</dbReference>
<comment type="catalytic activity">
    <reaction evidence="2 18 19">
        <text>(6R)-NADPHX = (6S)-NADPHX</text>
        <dbReference type="Rhea" id="RHEA:32227"/>
        <dbReference type="ChEBI" id="CHEBI:64076"/>
        <dbReference type="ChEBI" id="CHEBI:64077"/>
        <dbReference type="EC" id="5.1.99.6"/>
    </reaction>
</comment>
<comment type="caution">
    <text evidence="18">Lacks conserved residue(s) required for the propagation of feature annotation.</text>
</comment>
<proteinExistence type="inferred from homology"/>
<dbReference type="HAMAP" id="MF_01965">
    <property type="entry name" value="NADHX_dehydratase"/>
    <property type="match status" value="1"/>
</dbReference>
<dbReference type="Gene3D" id="3.40.50.10260">
    <property type="entry name" value="YjeF N-terminal domain"/>
    <property type="match status" value="1"/>
</dbReference>
<sequence length="524" mass="55983">MVVLTPERMAKYDAYAIQTWGIPSAVLMENAGRNTYRLMKERYLSGRERLVIFCGKGNNGGDGFVVGRYALLDGFAVTLFLLGRTVDLKGDAALNMGLYRSLGGTIVECIDGSSGIAQSISDGDIIIDAIFGTGLSKPVQGIEREAIEQINGSGKTVIAVDIPSGIDGRTGRPLGSAVRAAHTFTYGYPKIGQLLCPGAYHAGRLTVIDISIPSFTEKTVGIDGHVIDGEMLRGFLKRRLPWDHKGTFGHVAVIAGSPGKTGAAHMTSLAALKIGAGLVTLLIPASLNPIMEVKLTEVMTLPVPDKGTGFFTLSAYDKIAEFVRDKDVVVMGPGLSREPETSAVVRRLYEEMDKPFVIDADGINAFQGHDDLLKGGRRKAIFTPHPGELSRLAGMTPKEINQDRVEAARRFVAATGANLILKGARTVILGPQGDLYINPTGNPALAKGGSGDILTGFVGGLLSQGYSMIESSLLGTYLHGYIADTWTARNTDMDLLAGDLLAGLSEAIRDVRDEKERIYVEKSL</sequence>
<comment type="similarity">
    <text evidence="3 19">In the N-terminal section; belongs to the NnrE/AIBP family.</text>
</comment>
<reference evidence="22" key="2">
    <citation type="submission" date="2020-01" db="EMBL/GenBank/DDBJ databases">
        <authorList>
            <person name="Campanaro S."/>
        </authorList>
    </citation>
    <scope>NUCLEOTIDE SEQUENCE</scope>
    <source>
        <strain evidence="22">AS06rmzACSIP_7</strain>
    </source>
</reference>
<feature type="binding site" evidence="17">
    <location>
        <position position="263"/>
    </location>
    <ligand>
        <name>(6S)-NADPHX</name>
        <dbReference type="ChEBI" id="CHEBI:64076"/>
    </ligand>
</feature>
<evidence type="ECO:0000256" key="5">
    <source>
        <dbReference type="ARBA" id="ARBA00022723"/>
    </source>
</evidence>
<dbReference type="CDD" id="cd01171">
    <property type="entry name" value="YXKO-related"/>
    <property type="match status" value="1"/>
</dbReference>
<dbReference type="InterPro" id="IPR000631">
    <property type="entry name" value="CARKD"/>
</dbReference>
<keyword evidence="5 18" id="KW-0479">Metal-binding</keyword>
<feature type="binding site" evidence="18">
    <location>
        <begin position="132"/>
        <end position="138"/>
    </location>
    <ligand>
        <name>(6S)-NADPHX</name>
        <dbReference type="ChEBI" id="CHEBI:64076"/>
    </ligand>
</feature>
<feature type="binding site" evidence="17">
    <location>
        <position position="452"/>
    </location>
    <ligand>
        <name>(6S)-NADPHX</name>
        <dbReference type="ChEBI" id="CHEBI:64076"/>
    </ligand>
</feature>
<dbReference type="Pfam" id="PF03853">
    <property type="entry name" value="YjeF_N"/>
    <property type="match status" value="1"/>
</dbReference>
<accession>A0A971M397</accession>
<evidence type="ECO:0000313" key="23">
    <source>
        <dbReference type="Proteomes" id="UP000777265"/>
    </source>
</evidence>
<keyword evidence="6 17" id="KW-0547">Nucleotide-binding</keyword>
<feature type="binding site" evidence="17">
    <location>
        <position position="334"/>
    </location>
    <ligand>
        <name>(6S)-NADPHX</name>
        <dbReference type="ChEBI" id="CHEBI:64076"/>
    </ligand>
</feature>
<comment type="caution">
    <text evidence="22">The sequence shown here is derived from an EMBL/GenBank/DDBJ whole genome shotgun (WGS) entry which is preliminary data.</text>
</comment>
<dbReference type="NCBIfam" id="TIGR00196">
    <property type="entry name" value="yjeF_cterm"/>
    <property type="match status" value="1"/>
</dbReference>
<dbReference type="InterPro" id="IPR030677">
    <property type="entry name" value="Nnr"/>
</dbReference>
<dbReference type="Proteomes" id="UP000777265">
    <property type="component" value="Unassembled WGS sequence"/>
</dbReference>
<evidence type="ECO:0000256" key="18">
    <source>
        <dbReference type="HAMAP-Rule" id="MF_01966"/>
    </source>
</evidence>
<keyword evidence="7 17" id="KW-0067">ATP-binding</keyword>
<evidence type="ECO:0000256" key="14">
    <source>
        <dbReference type="ARBA" id="ARBA00025153"/>
    </source>
</evidence>
<evidence type="ECO:0000259" key="21">
    <source>
        <dbReference type="PROSITE" id="PS51385"/>
    </source>
</evidence>
<comment type="catalytic activity">
    <reaction evidence="16 17 19">
        <text>(6S)-NADPHX + ADP = AMP + phosphate + NADPH + H(+)</text>
        <dbReference type="Rhea" id="RHEA:32235"/>
        <dbReference type="ChEBI" id="CHEBI:15378"/>
        <dbReference type="ChEBI" id="CHEBI:43474"/>
        <dbReference type="ChEBI" id="CHEBI:57783"/>
        <dbReference type="ChEBI" id="CHEBI:64076"/>
        <dbReference type="ChEBI" id="CHEBI:456215"/>
        <dbReference type="ChEBI" id="CHEBI:456216"/>
        <dbReference type="EC" id="4.2.1.136"/>
    </reaction>
</comment>
<comment type="function">
    <text evidence="18">Catalyzes the epimerization of the S- and R-forms of NAD(P)HX, a damaged form of NAD(P)H that is a result of enzymatic or heat-dependent hydration. This is a prerequisite for the S-specific NAD(P)H-hydrate dehydratase to allow the repair of both epimers of NAD(P)HX.</text>
</comment>
<evidence type="ECO:0000256" key="15">
    <source>
        <dbReference type="ARBA" id="ARBA00048238"/>
    </source>
</evidence>
<evidence type="ECO:0000256" key="1">
    <source>
        <dbReference type="ARBA" id="ARBA00000013"/>
    </source>
</evidence>
<keyword evidence="9 18" id="KW-0630">Potassium</keyword>
<dbReference type="PROSITE" id="PS51385">
    <property type="entry name" value="YJEF_N"/>
    <property type="match status" value="1"/>
</dbReference>
<dbReference type="EC" id="4.2.1.136" evidence="19"/>
<dbReference type="PROSITE" id="PS51383">
    <property type="entry name" value="YJEF_C_3"/>
    <property type="match status" value="1"/>
</dbReference>
<keyword evidence="10 17" id="KW-0520">NAD</keyword>
<feature type="binding site" evidence="18">
    <location>
        <position position="59"/>
    </location>
    <ligand>
        <name>K(+)</name>
        <dbReference type="ChEBI" id="CHEBI:29103"/>
    </ligand>
</feature>
<evidence type="ECO:0000256" key="3">
    <source>
        <dbReference type="ARBA" id="ARBA00006001"/>
    </source>
</evidence>
<evidence type="ECO:0000256" key="11">
    <source>
        <dbReference type="ARBA" id="ARBA00023235"/>
    </source>
</evidence>
<dbReference type="PANTHER" id="PTHR12592">
    <property type="entry name" value="ATP-DEPENDENT (S)-NAD(P)H-HYDRATE DEHYDRATASE FAMILY MEMBER"/>
    <property type="match status" value="1"/>
</dbReference>
<protein>
    <recommendedName>
        <fullName evidence="19">Bifunctional NAD(P)H-hydrate repair enzyme</fullName>
    </recommendedName>
    <alternativeName>
        <fullName evidence="19">Nicotinamide nucleotide repair protein</fullName>
    </alternativeName>
    <domain>
        <recommendedName>
            <fullName evidence="19">ADP-dependent (S)-NAD(P)H-hydrate dehydratase</fullName>
            <ecNumber evidence="19">4.2.1.136</ecNumber>
        </recommendedName>
        <alternativeName>
            <fullName evidence="19">ADP-dependent NAD(P)HX dehydratase</fullName>
        </alternativeName>
    </domain>
    <domain>
        <recommendedName>
            <fullName evidence="19">NAD(P)H-hydrate epimerase</fullName>
            <ecNumber evidence="19">5.1.99.6</ecNumber>
        </recommendedName>
    </domain>
</protein>
<evidence type="ECO:0000256" key="10">
    <source>
        <dbReference type="ARBA" id="ARBA00023027"/>
    </source>
</evidence>
<dbReference type="NCBIfam" id="TIGR00197">
    <property type="entry name" value="yjeF_nterm"/>
    <property type="match status" value="1"/>
</dbReference>
<feature type="binding site" evidence="17">
    <location>
        <position position="451"/>
    </location>
    <ligand>
        <name>AMP</name>
        <dbReference type="ChEBI" id="CHEBI:456215"/>
    </ligand>
</feature>
<feature type="domain" description="YjeF N-terminal" evidence="21">
    <location>
        <begin position="9"/>
        <end position="218"/>
    </location>
</feature>
<evidence type="ECO:0000256" key="9">
    <source>
        <dbReference type="ARBA" id="ARBA00022958"/>
    </source>
</evidence>
<evidence type="ECO:0000256" key="4">
    <source>
        <dbReference type="ARBA" id="ARBA00009524"/>
    </source>
</evidence>
<dbReference type="PANTHER" id="PTHR12592:SF0">
    <property type="entry name" value="ATP-DEPENDENT (S)-NAD(P)H-HYDRATE DEHYDRATASE"/>
    <property type="match status" value="1"/>
</dbReference>
<dbReference type="InterPro" id="IPR029056">
    <property type="entry name" value="Ribokinase-like"/>
</dbReference>
<comment type="catalytic activity">
    <reaction evidence="15 17 19">
        <text>(6S)-NADHX + ADP = AMP + phosphate + NADH + H(+)</text>
        <dbReference type="Rhea" id="RHEA:32223"/>
        <dbReference type="ChEBI" id="CHEBI:15378"/>
        <dbReference type="ChEBI" id="CHEBI:43474"/>
        <dbReference type="ChEBI" id="CHEBI:57945"/>
        <dbReference type="ChEBI" id="CHEBI:64074"/>
        <dbReference type="ChEBI" id="CHEBI:456215"/>
        <dbReference type="ChEBI" id="CHEBI:456216"/>
        <dbReference type="EC" id="4.2.1.136"/>
    </reaction>
</comment>
<feature type="binding site" evidence="18">
    <location>
        <position position="161"/>
    </location>
    <ligand>
        <name>(6S)-NADPHX</name>
        <dbReference type="ChEBI" id="CHEBI:64076"/>
    </ligand>
</feature>
<comment type="function">
    <text evidence="14 19">Bifunctional enzyme that catalyzes the epimerization of the S- and R-forms of NAD(P)HX and the dehydration of the S-form of NAD(P)HX at the expense of ADP, which is converted to AMP. This allows the repair of both epimers of NAD(P)HX, a damaged form of NAD(P)H that is a result of enzymatic or heat-dependent hydration.</text>
</comment>
<evidence type="ECO:0000256" key="19">
    <source>
        <dbReference type="PIRNR" id="PIRNR017184"/>
    </source>
</evidence>
<dbReference type="InterPro" id="IPR036652">
    <property type="entry name" value="YjeF_N_dom_sf"/>
</dbReference>
<gene>
    <name evidence="18" type="primary">nnrE</name>
    <name evidence="17" type="synonym">nnrD</name>
    <name evidence="22" type="ORF">GXY80_07180</name>
</gene>
<dbReference type="Pfam" id="PF01256">
    <property type="entry name" value="Carb_kinase"/>
    <property type="match status" value="1"/>
</dbReference>
<dbReference type="GO" id="GO:0052856">
    <property type="term" value="F:NAD(P)HX epimerase activity"/>
    <property type="evidence" value="ECO:0007669"/>
    <property type="project" value="UniProtKB-UniRule"/>
</dbReference>
<organism evidence="22 23">
    <name type="scientific">Syntrophorhabdus aromaticivorans</name>
    <dbReference type="NCBI Taxonomy" id="328301"/>
    <lineage>
        <taxon>Bacteria</taxon>
        <taxon>Pseudomonadati</taxon>
        <taxon>Thermodesulfobacteriota</taxon>
        <taxon>Syntrophorhabdia</taxon>
        <taxon>Syntrophorhabdales</taxon>
        <taxon>Syntrophorhabdaceae</taxon>
        <taxon>Syntrophorhabdus</taxon>
    </lineage>
</organism>
<keyword evidence="13" id="KW-0511">Multifunctional enzyme</keyword>
<feature type="binding site" evidence="18">
    <location>
        <position position="128"/>
    </location>
    <ligand>
        <name>K(+)</name>
        <dbReference type="ChEBI" id="CHEBI:29103"/>
    </ligand>
</feature>
<dbReference type="GO" id="GO:0046872">
    <property type="term" value="F:metal ion binding"/>
    <property type="evidence" value="ECO:0007669"/>
    <property type="project" value="UniProtKB-UniRule"/>
</dbReference>
<dbReference type="EMBL" id="JAAYEE010000116">
    <property type="protein sequence ID" value="NLW35248.1"/>
    <property type="molecule type" value="Genomic_DNA"/>
</dbReference>
<dbReference type="Gene3D" id="3.40.1190.20">
    <property type="match status" value="1"/>
</dbReference>
<feature type="binding site" evidence="17">
    <location>
        <position position="385"/>
    </location>
    <ligand>
        <name>(6S)-NADPHX</name>
        <dbReference type="ChEBI" id="CHEBI:64076"/>
    </ligand>
</feature>
<comment type="similarity">
    <text evidence="18">Belongs to the NnrE/AIBP family.</text>
</comment>
<comment type="catalytic activity">
    <reaction evidence="1 18 19">
        <text>(6R)-NADHX = (6S)-NADHX</text>
        <dbReference type="Rhea" id="RHEA:32215"/>
        <dbReference type="ChEBI" id="CHEBI:64074"/>
        <dbReference type="ChEBI" id="CHEBI:64075"/>
        <dbReference type="EC" id="5.1.99.6"/>
    </reaction>
</comment>
<evidence type="ECO:0000256" key="7">
    <source>
        <dbReference type="ARBA" id="ARBA00022840"/>
    </source>
</evidence>
<evidence type="ECO:0000256" key="8">
    <source>
        <dbReference type="ARBA" id="ARBA00022857"/>
    </source>
</evidence>
<comment type="similarity">
    <text evidence="4 19">In the C-terminal section; belongs to the NnrD/CARKD family.</text>
</comment>
<dbReference type="GO" id="GO:0052855">
    <property type="term" value="F:ADP-dependent NAD(P)H-hydrate dehydratase activity"/>
    <property type="evidence" value="ECO:0007669"/>
    <property type="project" value="UniProtKB-UniRule"/>
</dbReference>
<reference evidence="22" key="1">
    <citation type="journal article" date="2020" name="Biotechnol. Biofuels">
        <title>New insights from the biogas microbiome by comprehensive genome-resolved metagenomics of nearly 1600 species originating from multiple anaerobic digesters.</title>
        <authorList>
            <person name="Campanaro S."/>
            <person name="Treu L."/>
            <person name="Rodriguez-R L.M."/>
            <person name="Kovalovszki A."/>
            <person name="Ziels R.M."/>
            <person name="Maus I."/>
            <person name="Zhu X."/>
            <person name="Kougias P.G."/>
            <person name="Basile A."/>
            <person name="Luo G."/>
            <person name="Schluter A."/>
            <person name="Konstantinidis K.T."/>
            <person name="Angelidaki I."/>
        </authorList>
    </citation>
    <scope>NUCLEOTIDE SEQUENCE</scope>
    <source>
        <strain evidence="22">AS06rmzACSIP_7</strain>
    </source>
</reference>
<feature type="binding site" evidence="18">
    <location>
        <begin position="58"/>
        <end position="62"/>
    </location>
    <ligand>
        <name>(6S)-NADPHX</name>
        <dbReference type="ChEBI" id="CHEBI:64076"/>
    </ligand>
</feature>
<feature type="binding site" evidence="17">
    <location>
        <begin position="422"/>
        <end position="426"/>
    </location>
    <ligand>
        <name>AMP</name>
        <dbReference type="ChEBI" id="CHEBI:456215"/>
    </ligand>
</feature>
<keyword evidence="8 17" id="KW-0521">NADP</keyword>
<evidence type="ECO:0000313" key="22">
    <source>
        <dbReference type="EMBL" id="NLW35248.1"/>
    </source>
</evidence>
<evidence type="ECO:0000259" key="20">
    <source>
        <dbReference type="PROSITE" id="PS51383"/>
    </source>
</evidence>
<keyword evidence="12 17" id="KW-0456">Lyase</keyword>
<evidence type="ECO:0000256" key="17">
    <source>
        <dbReference type="HAMAP-Rule" id="MF_01965"/>
    </source>
</evidence>
<dbReference type="SUPFAM" id="SSF53613">
    <property type="entry name" value="Ribokinase-like"/>
    <property type="match status" value="1"/>
</dbReference>
<name>A0A971M397_9BACT</name>
<evidence type="ECO:0000256" key="12">
    <source>
        <dbReference type="ARBA" id="ARBA00023239"/>
    </source>
</evidence>
<comment type="similarity">
    <text evidence="17">Belongs to the NnrD/CARKD family.</text>
</comment>
<dbReference type="SUPFAM" id="SSF64153">
    <property type="entry name" value="YjeF N-terminal domain-like"/>
    <property type="match status" value="1"/>
</dbReference>
<comment type="function">
    <text evidence="17">Catalyzes the dehydration of the S-form of NAD(P)HX at the expense of ADP, which is converted to AMP. Together with NAD(P)HX epimerase, which catalyzes the epimerization of the S- and R-forms, the enzyme allows the repair of both epimers of NAD(P)HX, a damaged form of NAD(P)H that is a result of enzymatic or heat-dependent hydration.</text>
</comment>
<dbReference type="GO" id="GO:0110051">
    <property type="term" value="P:metabolite repair"/>
    <property type="evidence" value="ECO:0007669"/>
    <property type="project" value="TreeGrafter"/>
</dbReference>
<evidence type="ECO:0000256" key="13">
    <source>
        <dbReference type="ARBA" id="ARBA00023268"/>
    </source>
</evidence>
<dbReference type="EC" id="5.1.99.6" evidence="19"/>
<dbReference type="GO" id="GO:0046496">
    <property type="term" value="P:nicotinamide nucleotide metabolic process"/>
    <property type="evidence" value="ECO:0007669"/>
    <property type="project" value="UniProtKB-UniRule"/>
</dbReference>
<evidence type="ECO:0000256" key="6">
    <source>
        <dbReference type="ARBA" id="ARBA00022741"/>
    </source>
</evidence>
<dbReference type="GO" id="GO:0005524">
    <property type="term" value="F:ATP binding"/>
    <property type="evidence" value="ECO:0007669"/>
    <property type="project" value="UniProtKB-UniRule"/>
</dbReference>
<dbReference type="HAMAP" id="MF_01966">
    <property type="entry name" value="NADHX_epimerase"/>
    <property type="match status" value="1"/>
</dbReference>